<evidence type="ECO:0000259" key="3">
    <source>
        <dbReference type="PROSITE" id="PS50234"/>
    </source>
</evidence>
<dbReference type="SUPFAM" id="SSF49879">
    <property type="entry name" value="SMAD/FHA domain"/>
    <property type="match status" value="1"/>
</dbReference>
<dbReference type="InterPro" id="IPR000253">
    <property type="entry name" value="FHA_dom"/>
</dbReference>
<dbReference type="PROSITE" id="PS50234">
    <property type="entry name" value="VWFA"/>
    <property type="match status" value="1"/>
</dbReference>
<gene>
    <name evidence="4" type="ORF">FP507_10585</name>
</gene>
<dbReference type="PANTHER" id="PTHR23308">
    <property type="entry name" value="NUCLEAR INHIBITOR OF PROTEIN PHOSPHATASE-1"/>
    <property type="match status" value="1"/>
</dbReference>
<dbReference type="Gene3D" id="3.40.50.410">
    <property type="entry name" value="von Willebrand factor, type A domain"/>
    <property type="match status" value="1"/>
</dbReference>
<dbReference type="InterPro" id="IPR008984">
    <property type="entry name" value="SMAD_FHA_dom_sf"/>
</dbReference>
<dbReference type="SMART" id="SM00327">
    <property type="entry name" value="VWA"/>
    <property type="match status" value="1"/>
</dbReference>
<dbReference type="InterPro" id="IPR050923">
    <property type="entry name" value="Cell_Proc_Reg/RNA_Proc"/>
</dbReference>
<keyword evidence="1" id="KW-1133">Transmembrane helix</keyword>
<dbReference type="Pfam" id="PF00092">
    <property type="entry name" value="VWA"/>
    <property type="match status" value="1"/>
</dbReference>
<dbReference type="SUPFAM" id="SSF53300">
    <property type="entry name" value="vWA-like"/>
    <property type="match status" value="1"/>
</dbReference>
<dbReference type="CDD" id="cd00198">
    <property type="entry name" value="vWFA"/>
    <property type="match status" value="1"/>
</dbReference>
<dbReference type="InterPro" id="IPR036465">
    <property type="entry name" value="vWFA_dom_sf"/>
</dbReference>
<accession>A0A5M8I646</accession>
<keyword evidence="1" id="KW-0472">Membrane</keyword>
<feature type="domain" description="VWFA" evidence="3">
    <location>
        <begin position="44"/>
        <end position="226"/>
    </location>
</feature>
<dbReference type="InterPro" id="IPR002035">
    <property type="entry name" value="VWF_A"/>
</dbReference>
<organism evidence="4">
    <name type="scientific">Chlorobium phaeovibrioides</name>
    <dbReference type="NCBI Taxonomy" id="1094"/>
    <lineage>
        <taxon>Bacteria</taxon>
        <taxon>Pseudomonadati</taxon>
        <taxon>Chlorobiota</taxon>
        <taxon>Chlorobiia</taxon>
        <taxon>Chlorobiales</taxon>
        <taxon>Chlorobiaceae</taxon>
        <taxon>Chlorobium/Pelodictyon group</taxon>
        <taxon>Chlorobium</taxon>
    </lineage>
</organism>
<keyword evidence="4" id="KW-0614">Plasmid</keyword>
<protein>
    <submittedName>
        <fullName evidence="4">VWA domain-containing protein</fullName>
    </submittedName>
</protein>
<dbReference type="PROSITE" id="PS50006">
    <property type="entry name" value="FHA_DOMAIN"/>
    <property type="match status" value="1"/>
</dbReference>
<dbReference type="SMART" id="SM00240">
    <property type="entry name" value="FHA"/>
    <property type="match status" value="1"/>
</dbReference>
<feature type="transmembrane region" description="Helical" evidence="1">
    <location>
        <begin position="246"/>
        <end position="268"/>
    </location>
</feature>
<name>A0A5M8I646_CHLPH</name>
<dbReference type="Proteomes" id="UP000327458">
    <property type="component" value="Plasmid pl1"/>
</dbReference>
<reference evidence="4" key="1">
    <citation type="submission" date="2019-07" db="EMBL/GenBank/DDBJ databases">
        <title>Draft genome Sequence of Chlorobium phaeovibrioides sp. strain PhvTcv-s14, from the Phylum Chlorobi.</title>
        <authorList>
            <person name="Babenko V."/>
            <person name="Boldyreva D."/>
            <person name="Kanygina A."/>
            <person name="Selezneva O."/>
            <person name="Akopiyan T."/>
            <person name="Lunina O."/>
        </authorList>
    </citation>
    <scope>NUCLEOTIDE SEQUENCE [LARGE SCALE GENOMIC DNA]</scope>
    <source>
        <strain evidence="4">GrTcv12</strain>
        <plasmid evidence="4">pl1</plasmid>
    </source>
</reference>
<evidence type="ECO:0000256" key="1">
    <source>
        <dbReference type="SAM" id="Phobius"/>
    </source>
</evidence>
<dbReference type="Gene3D" id="2.60.200.20">
    <property type="match status" value="1"/>
</dbReference>
<dbReference type="CDD" id="cd00060">
    <property type="entry name" value="FHA"/>
    <property type="match status" value="1"/>
</dbReference>
<evidence type="ECO:0000259" key="2">
    <source>
        <dbReference type="PROSITE" id="PS50006"/>
    </source>
</evidence>
<keyword evidence="1" id="KW-0812">Transmembrane</keyword>
<feature type="domain" description="FHA" evidence="2">
    <location>
        <begin position="311"/>
        <end position="365"/>
    </location>
</feature>
<geneLocation type="plasmid" evidence="4">
    <name>pl1</name>
</geneLocation>
<comment type="caution">
    <text evidence="4">The sequence shown here is derived from an EMBL/GenBank/DDBJ whole genome shotgun (WGS) entry which is preliminary data.</text>
</comment>
<dbReference type="EMBL" id="VMRG01000003">
    <property type="protein sequence ID" value="KAA6230460.1"/>
    <property type="molecule type" value="Genomic_DNA"/>
</dbReference>
<sequence length="484" mass="53400">MKKYLILNHFSCLIMKKIFRAINAVVFSVLLVTANVYALPARLDVLFVLDNSGTMKSNDPEFRTRRSVLKLTKAFSQDSRVGVVVFDVKADLAMPLTSVANRDFENELKNSLRRLSYTGKYTNIPLAIERAVYDLKLHGRKDAEKVVIFMTDGFIDSGDAKKDIGLATWLKEDLTLEAKNAGIRIFSLAFTEEADFELIQTLSVKTCGGYYRAGEMEDLEKVFDAIQQAILLPPVKTQSLVEKDGLLMELIGGTFAIIIISGIAVISLRVKGNKKDINPNSNNQPKLPEAMLLDVECISGKNEILLTKKEITIGRTVDGVKPSVDIAIPQNTISALHASIEYRDNSFFITDRRSTNKTYLNNQPLSPDAPKKLKSGDLVTFDKYKFKFIVKEQIGYGGTVFQPGTAGGTIIRQSGISPDPKPEPGVIGDQGPVDEEETHVKPGVCATHPSYKATEVCPICKKGFCAECMVEKSGQRICRQCAGD</sequence>
<proteinExistence type="predicted"/>
<dbReference type="Pfam" id="PF00498">
    <property type="entry name" value="FHA"/>
    <property type="match status" value="1"/>
</dbReference>
<evidence type="ECO:0000313" key="4">
    <source>
        <dbReference type="EMBL" id="KAA6230460.1"/>
    </source>
</evidence>
<dbReference type="AlphaFoldDB" id="A0A5M8I646"/>